<accession>A0ABS8BN80</accession>
<dbReference type="InterPro" id="IPR004629">
    <property type="entry name" value="WecG_TagA_CpsF"/>
</dbReference>
<evidence type="ECO:0000313" key="3">
    <source>
        <dbReference type="EMBL" id="MCB5197194.1"/>
    </source>
</evidence>
<dbReference type="Proteomes" id="UP001198034">
    <property type="component" value="Unassembled WGS sequence"/>
</dbReference>
<dbReference type="SUPFAM" id="SSF53448">
    <property type="entry name" value="Nucleotide-diphospho-sugar transferases"/>
    <property type="match status" value="1"/>
</dbReference>
<dbReference type="CDD" id="cd06533">
    <property type="entry name" value="Glyco_transf_WecG_TagA"/>
    <property type="match status" value="1"/>
</dbReference>
<proteinExistence type="predicted"/>
<keyword evidence="2" id="KW-0808">Transferase</keyword>
<reference evidence="3 4" key="1">
    <citation type="submission" date="2021-10" db="EMBL/GenBank/DDBJ databases">
        <authorList>
            <person name="Chen M."/>
        </authorList>
    </citation>
    <scope>NUCLEOTIDE SEQUENCE [LARGE SCALE GENOMIC DNA]</scope>
    <source>
        <strain evidence="3 4">H3-26</strain>
    </source>
</reference>
<dbReference type="SUPFAM" id="SSF51161">
    <property type="entry name" value="Trimeric LpxA-like enzymes"/>
    <property type="match status" value="1"/>
</dbReference>
<protein>
    <submittedName>
        <fullName evidence="3">WecB/TagA/CpsF family glycosyltransferase</fullName>
    </submittedName>
</protein>
<dbReference type="Gene3D" id="2.160.10.10">
    <property type="entry name" value="Hexapeptide repeat proteins"/>
    <property type="match status" value="1"/>
</dbReference>
<dbReference type="RefSeq" id="WP_226764921.1">
    <property type="nucleotide sequence ID" value="NZ_JAJAWG010000010.1"/>
</dbReference>
<keyword evidence="1" id="KW-0328">Glycosyltransferase</keyword>
<comment type="caution">
    <text evidence="3">The sequence shown here is derived from an EMBL/GenBank/DDBJ whole genome shotgun (WGS) entry which is preliminary data.</text>
</comment>
<dbReference type="NCBIfam" id="TIGR00696">
    <property type="entry name" value="wecG_tagA_cpsF"/>
    <property type="match status" value="1"/>
</dbReference>
<dbReference type="Pfam" id="PF03808">
    <property type="entry name" value="Glyco_tran_WecG"/>
    <property type="match status" value="1"/>
</dbReference>
<keyword evidence="4" id="KW-1185">Reference proteome</keyword>
<gene>
    <name evidence="3" type="ORF">LG219_13055</name>
</gene>
<dbReference type="EMBL" id="JAJAWG010000010">
    <property type="protein sequence ID" value="MCB5197194.1"/>
    <property type="molecule type" value="Genomic_DNA"/>
</dbReference>
<sequence length="753" mass="84493">MKKVMRKALHWIGPAQGEFVGLCSTWRLHVRMALPLGDELDCDRADAAQRGWRYDGALLLRYGLSLLIGRAARQGEARWPLLNLWLDNLRQSEVIEQLQRWQGDGRLHRIAFVNPHCANVASQNLRYRGMLNGADLLLPDGSGVLLASRMLGTPLKENTNGTDLFPELCRYWQQQKAKVYLLGAQPGVAGRMAEQLSFEYPGLQIAGSQHGFFAEEETPYIIQKIRDAHADVLLVAMGVPKQDMWIADYLSELQTPVAMGVGGLFDFYSGRISRAPVWLREMGMEWTWRLIQEPRRMWQRYLVGNFTFLARVVRQRCQFAYGVRPPLSAPSVHVSPIDQVHGVLLAEMNVWPQQGDMSTLLLPLLGQTLLERTVIRMVEQGVQQLHVMVDLAHGGIEALLGQGHRWGIQIHYYLLGANQCLNERLSHLPLAGEVWVVAPGCLPDEPLASDISAQWQFADGTWSGWALCLAEILRNPQSSSLSLPNNALVFEGLGLRTPAEFLAAQAKLLKHEPNYVPEYVEEGRDIWLAQNVLIEEGAILRGPVLIGPDCIIRKGVELGPNCVLASGCVLDKEVYAENALFLPDSFVGQGLLLKNCIVGDGQVYWVESNFNLQLAADDCLVQSLAKPVVKADLIERLQAALLWLWLGLQRRHLDATRQHILSQRLKEVCLGSRHLIGLPEFDQHTSHSWQGSVQTLRLGALRLSELQVPLFPSPQVSRDEQEKLLDLYGAAVPQRFHWSQLSHLRMSLVRTPS</sequence>
<organism evidence="3 4">
    <name type="scientific">Deefgea salmonis</name>
    <dbReference type="NCBI Taxonomy" id="2875502"/>
    <lineage>
        <taxon>Bacteria</taxon>
        <taxon>Pseudomonadati</taxon>
        <taxon>Pseudomonadota</taxon>
        <taxon>Betaproteobacteria</taxon>
        <taxon>Neisseriales</taxon>
        <taxon>Chitinibacteraceae</taxon>
        <taxon>Deefgea</taxon>
    </lineage>
</organism>
<evidence type="ECO:0000256" key="2">
    <source>
        <dbReference type="ARBA" id="ARBA00022679"/>
    </source>
</evidence>
<dbReference type="InterPro" id="IPR011004">
    <property type="entry name" value="Trimer_LpxA-like_sf"/>
</dbReference>
<evidence type="ECO:0000256" key="1">
    <source>
        <dbReference type="ARBA" id="ARBA00022676"/>
    </source>
</evidence>
<dbReference type="PANTHER" id="PTHR34136">
    <property type="match status" value="1"/>
</dbReference>
<dbReference type="PANTHER" id="PTHR34136:SF1">
    <property type="entry name" value="UDP-N-ACETYL-D-MANNOSAMINURONIC ACID TRANSFERASE"/>
    <property type="match status" value="1"/>
</dbReference>
<dbReference type="InterPro" id="IPR029044">
    <property type="entry name" value="Nucleotide-diphossugar_trans"/>
</dbReference>
<evidence type="ECO:0000313" key="4">
    <source>
        <dbReference type="Proteomes" id="UP001198034"/>
    </source>
</evidence>
<name>A0ABS8BN80_9NEIS</name>